<feature type="compositionally biased region" description="Polar residues" evidence="4">
    <location>
        <begin position="681"/>
        <end position="691"/>
    </location>
</feature>
<feature type="compositionally biased region" description="Low complexity" evidence="4">
    <location>
        <begin position="834"/>
        <end position="870"/>
    </location>
</feature>
<feature type="compositionally biased region" description="Basic and acidic residues" evidence="4">
    <location>
        <begin position="62"/>
        <end position="77"/>
    </location>
</feature>
<accession>S9V4M3</accession>
<dbReference type="Pfam" id="PF00023">
    <property type="entry name" value="Ank"/>
    <property type="match status" value="1"/>
</dbReference>
<feature type="region of interest" description="Disordered" evidence="4">
    <location>
        <begin position="1163"/>
        <end position="1249"/>
    </location>
</feature>
<evidence type="ECO:0000313" key="5">
    <source>
        <dbReference type="EMBL" id="EPY17835.1"/>
    </source>
</evidence>
<evidence type="ECO:0000256" key="4">
    <source>
        <dbReference type="SAM" id="MobiDB-lite"/>
    </source>
</evidence>
<feature type="compositionally biased region" description="Basic and acidic residues" evidence="4">
    <location>
        <begin position="1119"/>
        <end position="1132"/>
    </location>
</feature>
<comment type="caution">
    <text evidence="5">The sequence shown here is derived from an EMBL/GenBank/DDBJ whole genome shotgun (WGS) entry which is preliminary data.</text>
</comment>
<feature type="compositionally biased region" description="Polar residues" evidence="4">
    <location>
        <begin position="1195"/>
        <end position="1205"/>
    </location>
</feature>
<feature type="compositionally biased region" description="Polar residues" evidence="4">
    <location>
        <begin position="630"/>
        <end position="642"/>
    </location>
</feature>
<feature type="compositionally biased region" description="Low complexity" evidence="4">
    <location>
        <begin position="574"/>
        <end position="586"/>
    </location>
</feature>
<feature type="compositionally biased region" description="Basic and acidic residues" evidence="4">
    <location>
        <begin position="415"/>
        <end position="425"/>
    </location>
</feature>
<feature type="compositionally biased region" description="Low complexity" evidence="4">
    <location>
        <begin position="1100"/>
        <end position="1118"/>
    </location>
</feature>
<organism evidence="5 6">
    <name type="scientific">Strigomonas culicis</name>
    <dbReference type="NCBI Taxonomy" id="28005"/>
    <lineage>
        <taxon>Eukaryota</taxon>
        <taxon>Discoba</taxon>
        <taxon>Euglenozoa</taxon>
        <taxon>Kinetoplastea</taxon>
        <taxon>Metakinetoplastina</taxon>
        <taxon>Trypanosomatida</taxon>
        <taxon>Trypanosomatidae</taxon>
        <taxon>Strigomonadinae</taxon>
        <taxon>Strigomonas</taxon>
    </lineage>
</organism>
<feature type="compositionally biased region" description="Polar residues" evidence="4">
    <location>
        <begin position="590"/>
        <end position="601"/>
    </location>
</feature>
<dbReference type="InterPro" id="IPR002110">
    <property type="entry name" value="Ankyrin_rpt"/>
</dbReference>
<feature type="compositionally biased region" description="Polar residues" evidence="4">
    <location>
        <begin position="1137"/>
        <end position="1146"/>
    </location>
</feature>
<dbReference type="Gene3D" id="1.25.40.20">
    <property type="entry name" value="Ankyrin repeat-containing domain"/>
    <property type="match status" value="2"/>
</dbReference>
<feature type="repeat" description="ANK" evidence="3">
    <location>
        <begin position="1392"/>
        <end position="1429"/>
    </location>
</feature>
<evidence type="ECO:0000256" key="1">
    <source>
        <dbReference type="ARBA" id="ARBA00022737"/>
    </source>
</evidence>
<feature type="region of interest" description="Disordered" evidence="4">
    <location>
        <begin position="468"/>
        <end position="487"/>
    </location>
</feature>
<feature type="region of interest" description="Disordered" evidence="4">
    <location>
        <begin position="931"/>
        <end position="950"/>
    </location>
</feature>
<feature type="region of interest" description="Disordered" evidence="4">
    <location>
        <begin position="41"/>
        <end position="77"/>
    </location>
</feature>
<feature type="compositionally biased region" description="Low complexity" evidence="4">
    <location>
        <begin position="1022"/>
        <end position="1037"/>
    </location>
</feature>
<keyword evidence="6" id="KW-1185">Reference proteome</keyword>
<feature type="repeat" description="ANK" evidence="3">
    <location>
        <begin position="1484"/>
        <end position="1521"/>
    </location>
</feature>
<evidence type="ECO:0000256" key="2">
    <source>
        <dbReference type="ARBA" id="ARBA00023043"/>
    </source>
</evidence>
<keyword evidence="1" id="KW-0677">Repeat</keyword>
<proteinExistence type="predicted"/>
<feature type="region of interest" description="Disordered" evidence="4">
    <location>
        <begin position="406"/>
        <end position="425"/>
    </location>
</feature>
<keyword evidence="2 3" id="KW-0040">ANK repeat</keyword>
<evidence type="ECO:0000313" key="6">
    <source>
        <dbReference type="Proteomes" id="UP000015354"/>
    </source>
</evidence>
<dbReference type="OrthoDB" id="194358at2759"/>
<dbReference type="Proteomes" id="UP000015354">
    <property type="component" value="Unassembled WGS sequence"/>
</dbReference>
<feature type="region of interest" description="Disordered" evidence="4">
    <location>
        <begin position="193"/>
        <end position="212"/>
    </location>
</feature>
<dbReference type="PANTHER" id="PTHR24198">
    <property type="entry name" value="ANKYRIN REPEAT AND PROTEIN KINASE DOMAIN-CONTAINING PROTEIN"/>
    <property type="match status" value="1"/>
</dbReference>
<sequence>MLKRWAFVVRLRLATTNADLDELFCAQERYRTTEERDAAATVSLSSLSDSPRMDTSAPLSDGKTHHGHGDSAEGREKERETAFVFRLSFDGRNDDVPIVRRRAAAKKEAAAASDGDAQRFVYTTPRRAANFVYKIGATSVMELFDSFRHRYVTCQILVKRIARAEMEIVASASMTLLELLLATEPSFTFRLSPGERAADRSNTTAGSSSHMTSLNHTTLDSFLGSDDVLLVQKEKREHPAGAVALVHLSMEELTTIEMALKELVLENAVSLQDSAHGSSLLKECCVQYGPGWVMRSLCAEDQSPLRLSPGASSTAASSLNGSTCGGRSVCSQFTYNTTTMANQAALTTSWTTSTPSTDADGHTSMPLKVEHTTPVSITSTLAKFSDQFTLGFLLLSRTARVGPPSLAGTPLNSAEGHRARQTSESRCEERELAYFELPFRTVKHAMDRTSGTFRIPFRLHERKLEVAVREDGSGPRQRGSGLDDNKHAKPLILRGTVDLSQLPIFKTIAADLSSQEAYFREYAQGHAPGLPRVPARLQHTQDLLREHSELVTNGSPSPSKDDAKMEADALLHMSAASSSASTGSAAELQRQASGSSATSQEPLAARGLFTDDADGTGLPHTHSEAHEPSLTGSTSFRNTDPTCSEAHETTETRSTLPPEREAPDEDSPEFVRGVGARRCTSAFTPPQGQRASVTSSMPTPPVLPTPPKRKDEVVAEGTPIAPPGSESYTDTRDSSIIVSEHSTHPQSGGTASLAHRTTGESNEGSSVVTRRVVDTSSSASEESSIVDEEKTQARRTVVIRKVNLAEPSDTTSESDPDENQHRSSGPGRPRRVTVRVSSSQDSLTSSSLSSLSSLSSSSLSSSSSSSSSASIAVDSPSHLSVNVDATISASPSMNVAEAASGTSSVAYTPDFPSHPTSDPVLVDELEHALETMDTELSTSSPPPPPEPGAAAVALPAVVPTAESSTETSDSAVSASHDAGVPPAVGQAHAEAVLAALERLQKEKALVLDEMHHMGVDTRATVAAAAAHASPEAPDAAPVTQMAPPNRSSDALDAGVEPPRGWPQTHSSVAAEAPAPLQQTPLPECEPPTRMGQDSTGALQASSPLSTTGPSPSASPLPRLRAEDASDVAERPHPPLSKTPSRPSTAESYFRRSSIFQHVFNSSATGHSVEPAEPHAAAPRPLPPSAPADVPRRPSRSASPTVTRAASATAHRYCVEDQSGELTASTGNEGRLPPLDGSDRPSVRPPSRQRGDVCSALYHSAAREADTVTRQRSNSTSLTSPTFDIKIAEEGVKGATGFDTRGVLRPVPLSSGDGHTLFTGGTLRIAEEELFIAAIEKCDVRLVEHLVRHRPHVLHENNNLLHIACAVRVFHPVIVELLLRARPELARGVDTNTGCTALHCACDAAYHDCLNSEVVKVLLLYGVKAHKRNKAGLTAFHMATLFPFIEGGEPLHGMLSREAILTELFQVLDQLLVVGGSDVNERTSNGETPLHLVSAQCRHVGELPTVLAYLCSRGADVHATAAYMMPDCQHVRHLVPIEVSQLCGEGTTTALLANFMQQRPSQTAR</sequence>
<name>S9V4M3_9TRYP</name>
<feature type="compositionally biased region" description="Low complexity" evidence="4">
    <location>
        <begin position="958"/>
        <end position="975"/>
    </location>
</feature>
<dbReference type="PANTHER" id="PTHR24198:SF165">
    <property type="entry name" value="ANKYRIN REPEAT-CONTAINING PROTEIN-RELATED"/>
    <property type="match status" value="1"/>
</dbReference>
<feature type="region of interest" description="Disordered" evidence="4">
    <location>
        <begin position="1022"/>
        <end position="1146"/>
    </location>
</feature>
<dbReference type="InterPro" id="IPR036770">
    <property type="entry name" value="Ankyrin_rpt-contain_sf"/>
</dbReference>
<feature type="compositionally biased region" description="Polar residues" evidence="4">
    <location>
        <begin position="200"/>
        <end position="212"/>
    </location>
</feature>
<feature type="region of interest" description="Disordered" evidence="4">
    <location>
        <begin position="573"/>
        <end position="875"/>
    </location>
</feature>
<evidence type="ECO:0000256" key="3">
    <source>
        <dbReference type="PROSITE-ProRule" id="PRU00023"/>
    </source>
</evidence>
<dbReference type="SMART" id="SM00248">
    <property type="entry name" value="ANK"/>
    <property type="match status" value="3"/>
</dbReference>
<protein>
    <submittedName>
        <fullName evidence="5">Proteophosphoglycan ppg4</fullName>
    </submittedName>
</protein>
<dbReference type="Pfam" id="PF12796">
    <property type="entry name" value="Ank_2"/>
    <property type="match status" value="1"/>
</dbReference>
<dbReference type="EMBL" id="ATMH01010270">
    <property type="protein sequence ID" value="EPY17835.1"/>
    <property type="molecule type" value="Genomic_DNA"/>
</dbReference>
<feature type="compositionally biased region" description="Low complexity" evidence="4">
    <location>
        <begin position="765"/>
        <end position="783"/>
    </location>
</feature>
<reference evidence="5 6" key="1">
    <citation type="journal article" date="2013" name="PLoS ONE">
        <title>Predicting the Proteins of Angomonas deanei, Strigomonas culicis and Their Respective Endosymbionts Reveals New Aspects of the Trypanosomatidae Family.</title>
        <authorList>
            <person name="Motta M.C."/>
            <person name="Martins A.C."/>
            <person name="de Souza S.S."/>
            <person name="Catta-Preta C.M."/>
            <person name="Silva R."/>
            <person name="Klein C.C."/>
            <person name="de Almeida L.G."/>
            <person name="de Lima Cunha O."/>
            <person name="Ciapina L.P."/>
            <person name="Brocchi M."/>
            <person name="Colabardini A.C."/>
            <person name="de Araujo Lima B."/>
            <person name="Machado C.R."/>
            <person name="de Almeida Soares C.M."/>
            <person name="Probst C.M."/>
            <person name="de Menezes C.B."/>
            <person name="Thompson C.E."/>
            <person name="Bartholomeu D.C."/>
            <person name="Gradia D.F."/>
            <person name="Pavoni D.P."/>
            <person name="Grisard E.C."/>
            <person name="Fantinatti-Garboggini F."/>
            <person name="Marchini F.K."/>
            <person name="Rodrigues-Luiz G.F."/>
            <person name="Wagner G."/>
            <person name="Goldman G.H."/>
            <person name="Fietto J.L."/>
            <person name="Elias M.C."/>
            <person name="Goldman M.H."/>
            <person name="Sagot M.F."/>
            <person name="Pereira M."/>
            <person name="Stoco P.H."/>
            <person name="de Mendonca-Neto R.P."/>
            <person name="Teixeira S.M."/>
            <person name="Maciel T.E."/>
            <person name="de Oliveira Mendes T.A."/>
            <person name="Urmenyi T.P."/>
            <person name="de Souza W."/>
            <person name="Schenkman S."/>
            <person name="de Vasconcelos A.T."/>
        </authorList>
    </citation>
    <scope>NUCLEOTIDE SEQUENCE [LARGE SCALE GENOMIC DNA]</scope>
</reference>
<dbReference type="PROSITE" id="PS50088">
    <property type="entry name" value="ANK_REPEAT"/>
    <property type="match status" value="2"/>
</dbReference>
<gene>
    <name evidence="5" type="ORF">STCU_10367</name>
</gene>
<feature type="region of interest" description="Disordered" evidence="4">
    <location>
        <begin position="958"/>
        <end position="982"/>
    </location>
</feature>
<dbReference type="SUPFAM" id="SSF48403">
    <property type="entry name" value="Ankyrin repeat"/>
    <property type="match status" value="1"/>
</dbReference>